<dbReference type="CDD" id="cd00033">
    <property type="entry name" value="CCP"/>
    <property type="match status" value="1"/>
</dbReference>
<dbReference type="InterPro" id="IPR035976">
    <property type="entry name" value="Sushi/SCR/CCP_sf"/>
</dbReference>
<keyword evidence="2" id="KW-1133">Transmembrane helix</keyword>
<gene>
    <name evidence="3" type="ORF">GBAR_LOCUS7012</name>
</gene>
<evidence type="ECO:0000313" key="4">
    <source>
        <dbReference type="Proteomes" id="UP001174909"/>
    </source>
</evidence>
<dbReference type="SUPFAM" id="SSF57535">
    <property type="entry name" value="Complement control module/SCR domain"/>
    <property type="match status" value="1"/>
</dbReference>
<evidence type="ECO:0000313" key="3">
    <source>
        <dbReference type="EMBL" id="CAI8010690.1"/>
    </source>
</evidence>
<keyword evidence="2" id="KW-0472">Membrane</keyword>
<evidence type="ECO:0000256" key="2">
    <source>
        <dbReference type="SAM" id="Phobius"/>
    </source>
</evidence>
<dbReference type="InterPro" id="IPR000436">
    <property type="entry name" value="Sushi_SCR_CCP_dom"/>
</dbReference>
<dbReference type="EMBL" id="CASHTH010001058">
    <property type="protein sequence ID" value="CAI8010690.1"/>
    <property type="molecule type" value="Genomic_DNA"/>
</dbReference>
<accession>A0AA35WDM1</accession>
<feature type="transmembrane region" description="Helical" evidence="2">
    <location>
        <begin position="94"/>
        <end position="120"/>
    </location>
</feature>
<keyword evidence="2" id="KW-0812">Transmembrane</keyword>
<organism evidence="3 4">
    <name type="scientific">Geodia barretti</name>
    <name type="common">Barrett's horny sponge</name>
    <dbReference type="NCBI Taxonomy" id="519541"/>
    <lineage>
        <taxon>Eukaryota</taxon>
        <taxon>Metazoa</taxon>
        <taxon>Porifera</taxon>
        <taxon>Demospongiae</taxon>
        <taxon>Heteroscleromorpha</taxon>
        <taxon>Tetractinellida</taxon>
        <taxon>Astrophorina</taxon>
        <taxon>Geodiidae</taxon>
        <taxon>Geodia</taxon>
    </lineage>
</organism>
<protein>
    <submittedName>
        <fullName evidence="3">Uncharacterized protein</fullName>
    </submittedName>
</protein>
<name>A0AA35WDM1_GEOBA</name>
<keyword evidence="4" id="KW-1185">Reference proteome</keyword>
<dbReference type="AlphaFoldDB" id="A0AA35WDM1"/>
<dbReference type="Proteomes" id="UP001174909">
    <property type="component" value="Unassembled WGS sequence"/>
</dbReference>
<evidence type="ECO:0000256" key="1">
    <source>
        <dbReference type="ARBA" id="ARBA00023157"/>
    </source>
</evidence>
<comment type="caution">
    <text evidence="3">The sequence shown here is derived from an EMBL/GenBank/DDBJ whole genome shotgun (WGS) entry which is preliminary data.</text>
</comment>
<proteinExistence type="predicted"/>
<sequence length="157" mass="16999">MAGTYTCVANQFTLTMNSSVEIIVHFACDVLMSTDMIIVNMSSTAVGSTATYQCRDSPTDVYTTQCTSTGVWHPHPDCTSKETGQTSTLQPCQIGVIILSLIVLVQTGLLVGALVKIVLLTKKGSEQKTREERLEMDVNVAYGTPKEIMALRTSNSD</sequence>
<keyword evidence="1" id="KW-1015">Disulfide bond</keyword>
<reference evidence="3" key="1">
    <citation type="submission" date="2023-03" db="EMBL/GenBank/DDBJ databases">
        <authorList>
            <person name="Steffen K."/>
            <person name="Cardenas P."/>
        </authorList>
    </citation>
    <scope>NUCLEOTIDE SEQUENCE</scope>
</reference>